<proteinExistence type="predicted"/>
<feature type="compositionally biased region" description="Basic and acidic residues" evidence="1">
    <location>
        <begin position="65"/>
        <end position="74"/>
    </location>
</feature>
<dbReference type="EMBL" id="JAKJXO020000001">
    <property type="protein sequence ID" value="KAL1613089.1"/>
    <property type="molecule type" value="Genomic_DNA"/>
</dbReference>
<evidence type="ECO:0000313" key="3">
    <source>
        <dbReference type="Proteomes" id="UP001521785"/>
    </source>
</evidence>
<accession>A0ABR3S8T6</accession>
<sequence length="428" mass="46977">MRHDLSARALRSTTEQLQSSFQRTLESQPQPLPPSNNLSAPQTTPGRPKSPSYLTGKNPYGRILDNVEHPDRGRRTPQSGPPSQLGNNMGGRPRTSGSFRFITRPAPPLAPERQVSVDGPPEPPSLPPARPPQKAVSVKDAKNFFETKASESRKDPPFPFAGTANISKNTSVDSRPKQQPSKVGSVMRFTGSNEEARAAKDRSTRRQIPSAALPIPRPQTEATERRQSAQRTNPFTRAKADDSRPKAVVRTPTGVDDGERLVRQRFSSKRSTDVAERTISEALYAAETSASARRRSTNVSTEPNPQAKPLRGVERSVVQRNRLDGISEAARSTIGDSAHLPQPPSSDGTVRHRSIRKSSTAKTEKASPSIEPKQAGQAHHPQTGKGVRRFASQFDRGTADNDQQKDLRQSPFTKRQSRSVTLTKRSPR</sequence>
<feature type="compositionally biased region" description="Polar residues" evidence="1">
    <location>
        <begin position="76"/>
        <end position="87"/>
    </location>
</feature>
<reference evidence="2 3" key="1">
    <citation type="submission" date="2024-02" db="EMBL/GenBank/DDBJ databases">
        <title>De novo assembly and annotation of 12 fungi associated with fruit tree decline syndrome in Ontario, Canada.</title>
        <authorList>
            <person name="Sulman M."/>
            <person name="Ellouze W."/>
            <person name="Ilyukhin E."/>
        </authorList>
    </citation>
    <scope>NUCLEOTIDE SEQUENCE [LARGE SCALE GENOMIC DNA]</scope>
    <source>
        <strain evidence="2 3">M42-189</strain>
    </source>
</reference>
<name>A0ABR3S8T6_9PLEO</name>
<dbReference type="Proteomes" id="UP001521785">
    <property type="component" value="Unassembled WGS sequence"/>
</dbReference>
<evidence type="ECO:0000256" key="1">
    <source>
        <dbReference type="SAM" id="MobiDB-lite"/>
    </source>
</evidence>
<comment type="caution">
    <text evidence="2">The sequence shown here is derived from an EMBL/GenBank/DDBJ whole genome shotgun (WGS) entry which is preliminary data.</text>
</comment>
<feature type="compositionally biased region" description="Basic and acidic residues" evidence="1">
    <location>
        <begin position="137"/>
        <end position="156"/>
    </location>
</feature>
<feature type="region of interest" description="Disordered" evidence="1">
    <location>
        <begin position="1"/>
        <end position="428"/>
    </location>
</feature>
<feature type="compositionally biased region" description="Basic and acidic residues" evidence="1">
    <location>
        <begin position="270"/>
        <end position="279"/>
    </location>
</feature>
<feature type="compositionally biased region" description="Polar residues" evidence="1">
    <location>
        <begin position="11"/>
        <end position="45"/>
    </location>
</feature>
<feature type="compositionally biased region" description="Basic and acidic residues" evidence="1">
    <location>
        <begin position="397"/>
        <end position="408"/>
    </location>
</feature>
<gene>
    <name evidence="2" type="ORF">SLS60_001321</name>
</gene>
<protein>
    <submittedName>
        <fullName evidence="2">Uncharacterized protein</fullName>
    </submittedName>
</protein>
<organism evidence="2 3">
    <name type="scientific">Paraconiothyrium brasiliense</name>
    <dbReference type="NCBI Taxonomy" id="300254"/>
    <lineage>
        <taxon>Eukaryota</taxon>
        <taxon>Fungi</taxon>
        <taxon>Dikarya</taxon>
        <taxon>Ascomycota</taxon>
        <taxon>Pezizomycotina</taxon>
        <taxon>Dothideomycetes</taxon>
        <taxon>Pleosporomycetidae</taxon>
        <taxon>Pleosporales</taxon>
        <taxon>Massarineae</taxon>
        <taxon>Didymosphaeriaceae</taxon>
        <taxon>Paraconiothyrium</taxon>
    </lineage>
</organism>
<feature type="compositionally biased region" description="Basic and acidic residues" evidence="1">
    <location>
        <begin position="194"/>
        <end position="204"/>
    </location>
</feature>
<evidence type="ECO:0000313" key="2">
    <source>
        <dbReference type="EMBL" id="KAL1613089.1"/>
    </source>
</evidence>
<feature type="compositionally biased region" description="Polar residues" evidence="1">
    <location>
        <begin position="410"/>
        <end position="428"/>
    </location>
</feature>
<feature type="compositionally biased region" description="Low complexity" evidence="1">
    <location>
        <begin position="285"/>
        <end position="301"/>
    </location>
</feature>
<keyword evidence="3" id="KW-1185">Reference proteome</keyword>
<feature type="compositionally biased region" description="Pro residues" evidence="1">
    <location>
        <begin position="120"/>
        <end position="131"/>
    </location>
</feature>
<feature type="compositionally biased region" description="Polar residues" evidence="1">
    <location>
        <begin position="164"/>
        <end position="182"/>
    </location>
</feature>